<dbReference type="PROSITE" id="PS50970">
    <property type="entry name" value="HCY"/>
    <property type="match status" value="1"/>
</dbReference>
<dbReference type="PANTHER" id="PTHR45833">
    <property type="entry name" value="METHIONINE SYNTHASE"/>
    <property type="match status" value="1"/>
</dbReference>
<keyword evidence="4 5" id="KW-0862">Zinc</keyword>
<keyword evidence="4 6" id="KW-0808">Transferase</keyword>
<dbReference type="PROSITE" id="PS50972">
    <property type="entry name" value="PTERIN_BINDING"/>
    <property type="match status" value="1"/>
</dbReference>
<reference evidence="12" key="1">
    <citation type="submission" date="2021-06" db="EMBL/GenBank/DDBJ databases">
        <authorList>
            <person name="Hodson N. C."/>
            <person name="Mongue J. A."/>
            <person name="Jaron S. K."/>
        </authorList>
    </citation>
    <scope>NUCLEOTIDE SEQUENCE</scope>
</reference>
<evidence type="ECO:0000256" key="4">
    <source>
        <dbReference type="PIRNR" id="PIRNR000381"/>
    </source>
</evidence>
<keyword evidence="4" id="KW-0486">Methionine biosynthesis</keyword>
<comment type="function">
    <text evidence="4">Catalyzes the transfer of a methyl group from methyl-cobalamin to homocysteine, yielding enzyme-bound cob(I)alamin and methionine. Subsequently, remethylates the cofactor using methyltetrahydrofolate.</text>
</comment>
<evidence type="ECO:0000259" key="9">
    <source>
        <dbReference type="PROSITE" id="PS50974"/>
    </source>
</evidence>
<keyword evidence="4" id="KW-0949">S-adenosyl-L-methionine</keyword>
<comment type="domain">
    <text evidence="4">Modular enzyme with four functionally distinct domains. The isolated Hcy-binding domain catalyzes methyl transfer from free methylcobalamin to homocysteine. The Hcy-binding domain in association with the pterin-binding domain catalyzes the methylation of cob(I)alamin by methyltetrahydrofolate and the methylation of homocysteine. The B12-binding domain binds the cofactor. The AdoMet activation domain binds S-adenosyl-L-methionine. Under aerobic conditions cob(I)alamin can be converted to inactive cob(II)alamin. Reductive methylation by S-adenosyl-L-methionine and flavodoxin regenerates methylcobalamin.</text>
</comment>
<comment type="pathway">
    <text evidence="4">Amino-acid biosynthesis; L-methionine biosynthesis via de novo pathway; L-methionine from L-homocysteine (MetH route): step 1/1.</text>
</comment>
<evidence type="ECO:0000256" key="5">
    <source>
        <dbReference type="PROSITE-ProRule" id="PRU00333"/>
    </source>
</evidence>
<dbReference type="CDD" id="cd00740">
    <property type="entry name" value="MeTr"/>
    <property type="match status" value="1"/>
</dbReference>
<dbReference type="GO" id="GO:0032259">
    <property type="term" value="P:methylation"/>
    <property type="evidence" value="ECO:0007669"/>
    <property type="project" value="UniProtKB-KW"/>
</dbReference>
<keyword evidence="2" id="KW-0677">Repeat</keyword>
<feature type="domain" description="Hcy-binding" evidence="7">
    <location>
        <begin position="1"/>
        <end position="157"/>
    </location>
</feature>
<dbReference type="FunFam" id="3.40.50.280:FF:000001">
    <property type="entry name" value="Methionine synthase"/>
    <property type="match status" value="1"/>
</dbReference>
<keyword evidence="13" id="KW-1185">Reference proteome</keyword>
<feature type="binding site" evidence="5">
    <location>
        <position position="143"/>
    </location>
    <ligand>
        <name>Zn(2+)</name>
        <dbReference type="ChEBI" id="CHEBI:29105"/>
    </ligand>
</feature>
<evidence type="ECO:0000313" key="12">
    <source>
        <dbReference type="EMBL" id="CAG7667283.1"/>
    </source>
</evidence>
<dbReference type="EC" id="2.1.1.13" evidence="4"/>
<comment type="cofactor">
    <cofactor evidence="4">
        <name>methylcob(III)alamin</name>
        <dbReference type="ChEBI" id="CHEBI:28115"/>
    </cofactor>
</comment>
<dbReference type="PROSITE" id="PS51332">
    <property type="entry name" value="B12_BINDING"/>
    <property type="match status" value="1"/>
</dbReference>
<feature type="domain" description="AdoMet activation" evidence="9">
    <location>
        <begin position="694"/>
        <end position="1005"/>
    </location>
</feature>
<dbReference type="InterPro" id="IPR004223">
    <property type="entry name" value="VitB12-dep_Met_synth_activ_dom"/>
</dbReference>
<dbReference type="Pfam" id="PF02574">
    <property type="entry name" value="S-methyl_trans"/>
    <property type="match status" value="1"/>
</dbReference>
<dbReference type="InterPro" id="IPR006158">
    <property type="entry name" value="Cobalamin-bd"/>
</dbReference>
<evidence type="ECO:0000259" key="10">
    <source>
        <dbReference type="PROSITE" id="PS51332"/>
    </source>
</evidence>
<dbReference type="AlphaFoldDB" id="A0A8J2NH27"/>
<dbReference type="PIRSF" id="PIRSF000381">
    <property type="entry name" value="MetH"/>
    <property type="match status" value="1"/>
</dbReference>
<dbReference type="Pfam" id="PF02310">
    <property type="entry name" value="B12-binding"/>
    <property type="match status" value="1"/>
</dbReference>
<evidence type="ECO:0000259" key="7">
    <source>
        <dbReference type="PROSITE" id="PS50970"/>
    </source>
</evidence>
<accession>A0A8J2NH27</accession>
<comment type="caution">
    <text evidence="12">The sequence shown here is derived from an EMBL/GenBank/DDBJ whole genome shotgun (WGS) entry which is preliminary data.</text>
</comment>
<dbReference type="EMBL" id="CAJVCH010009504">
    <property type="protein sequence ID" value="CAG7667283.1"/>
    <property type="molecule type" value="Genomic_DNA"/>
</dbReference>
<evidence type="ECO:0000256" key="3">
    <source>
        <dbReference type="ARBA" id="ARBA00023285"/>
    </source>
</evidence>
<dbReference type="GO" id="GO:0005829">
    <property type="term" value="C:cytosol"/>
    <property type="evidence" value="ECO:0007669"/>
    <property type="project" value="TreeGrafter"/>
</dbReference>
<dbReference type="Pfam" id="PF00809">
    <property type="entry name" value="Pterin_bind"/>
    <property type="match status" value="1"/>
</dbReference>
<dbReference type="Proteomes" id="UP000708208">
    <property type="component" value="Unassembled WGS sequence"/>
</dbReference>
<protein>
    <recommendedName>
        <fullName evidence="4">Methionine synthase</fullName>
        <ecNumber evidence="4">2.1.1.13</ecNumber>
    </recommendedName>
    <alternativeName>
        <fullName evidence="4">5-methyltetrahydrofolate--homocysteine methyltransferase</fullName>
    </alternativeName>
</protein>
<proteinExistence type="predicted"/>
<dbReference type="GO" id="GO:0031419">
    <property type="term" value="F:cobalamin binding"/>
    <property type="evidence" value="ECO:0007669"/>
    <property type="project" value="InterPro"/>
</dbReference>
<evidence type="ECO:0000313" key="13">
    <source>
        <dbReference type="Proteomes" id="UP000708208"/>
    </source>
</evidence>
<evidence type="ECO:0000259" key="8">
    <source>
        <dbReference type="PROSITE" id="PS50972"/>
    </source>
</evidence>
<dbReference type="InterPro" id="IPR003726">
    <property type="entry name" value="HCY_dom"/>
</dbReference>
<feature type="domain" description="Pterin-binding" evidence="8">
    <location>
        <begin position="190"/>
        <end position="451"/>
    </location>
</feature>
<dbReference type="GO" id="GO:0046872">
    <property type="term" value="F:metal ion binding"/>
    <property type="evidence" value="ECO:0007669"/>
    <property type="project" value="UniProtKB-KW"/>
</dbReference>
<dbReference type="InterPro" id="IPR003759">
    <property type="entry name" value="Cbl-bd_cap"/>
</dbReference>
<gene>
    <name evidence="12" type="ORF">AFUS01_LOCUS1704</name>
</gene>
<feature type="binding site" evidence="5">
    <location>
        <position position="142"/>
    </location>
    <ligand>
        <name>Zn(2+)</name>
        <dbReference type="ChEBI" id="CHEBI:29105"/>
    </ligand>
</feature>
<feature type="binding site" evidence="5">
    <location>
        <position position="79"/>
    </location>
    <ligand>
        <name>Zn(2+)</name>
        <dbReference type="ChEBI" id="CHEBI:29105"/>
    </ligand>
</feature>
<dbReference type="FunFam" id="3.10.196.10:FF:000001">
    <property type="entry name" value="Methionine synthase"/>
    <property type="match status" value="1"/>
</dbReference>
<dbReference type="GO" id="GO:0008705">
    <property type="term" value="F:methionine synthase activity"/>
    <property type="evidence" value="ECO:0007669"/>
    <property type="project" value="InterPro"/>
</dbReference>
<dbReference type="PANTHER" id="PTHR45833:SF1">
    <property type="entry name" value="METHIONINE SYNTHASE"/>
    <property type="match status" value="1"/>
</dbReference>
<dbReference type="GO" id="GO:0050667">
    <property type="term" value="P:homocysteine metabolic process"/>
    <property type="evidence" value="ECO:0007669"/>
    <property type="project" value="TreeGrafter"/>
</dbReference>
<organism evidence="12 13">
    <name type="scientific">Allacma fusca</name>
    <dbReference type="NCBI Taxonomy" id="39272"/>
    <lineage>
        <taxon>Eukaryota</taxon>
        <taxon>Metazoa</taxon>
        <taxon>Ecdysozoa</taxon>
        <taxon>Arthropoda</taxon>
        <taxon>Hexapoda</taxon>
        <taxon>Collembola</taxon>
        <taxon>Symphypleona</taxon>
        <taxon>Sminthuridae</taxon>
        <taxon>Allacma</taxon>
    </lineage>
</organism>
<keyword evidence="4 6" id="KW-0489">Methyltransferase</keyword>
<comment type="cofactor">
    <cofactor evidence="4 5">
        <name>Zn(2+)</name>
        <dbReference type="ChEBI" id="CHEBI:29105"/>
    </cofactor>
</comment>
<evidence type="ECO:0000259" key="11">
    <source>
        <dbReference type="PROSITE" id="PS51337"/>
    </source>
</evidence>
<keyword evidence="4" id="KW-0846">Cobalamin</keyword>
<evidence type="ECO:0000256" key="1">
    <source>
        <dbReference type="ARBA" id="ARBA00022723"/>
    </source>
</evidence>
<evidence type="ECO:0000256" key="6">
    <source>
        <dbReference type="PROSITE-ProRule" id="PRU00346"/>
    </source>
</evidence>
<evidence type="ECO:0000256" key="2">
    <source>
        <dbReference type="ARBA" id="ARBA00022737"/>
    </source>
</evidence>
<feature type="domain" description="B12-binding N-terminal" evidence="11">
    <location>
        <begin position="481"/>
        <end position="529"/>
    </location>
</feature>
<dbReference type="InterPro" id="IPR050554">
    <property type="entry name" value="Met_Synthase/Corrinoid"/>
</dbReference>
<keyword evidence="1 4" id="KW-0479">Metal-binding</keyword>
<dbReference type="PROSITE" id="PS50974">
    <property type="entry name" value="ADOMET_ACTIVATION"/>
    <property type="match status" value="1"/>
</dbReference>
<dbReference type="PROSITE" id="PS51337">
    <property type="entry name" value="B12_BINDING_NTER"/>
    <property type="match status" value="1"/>
</dbReference>
<feature type="domain" description="B12-binding" evidence="10">
    <location>
        <begin position="543"/>
        <end position="678"/>
    </location>
</feature>
<comment type="catalytic activity">
    <reaction evidence="4">
        <text>(6S)-5-methyl-5,6,7,8-tetrahydrofolate + L-homocysteine = (6S)-5,6,7,8-tetrahydrofolate + L-methionine</text>
        <dbReference type="Rhea" id="RHEA:11172"/>
        <dbReference type="ChEBI" id="CHEBI:18608"/>
        <dbReference type="ChEBI" id="CHEBI:57453"/>
        <dbReference type="ChEBI" id="CHEBI:57844"/>
        <dbReference type="ChEBI" id="CHEBI:58199"/>
        <dbReference type="EC" id="2.1.1.13"/>
    </reaction>
</comment>
<dbReference type="FunFam" id="3.20.20.20:FF:000002">
    <property type="entry name" value="Methionine synthase"/>
    <property type="match status" value="1"/>
</dbReference>
<dbReference type="Pfam" id="PF02965">
    <property type="entry name" value="Met_synt_B12"/>
    <property type="match status" value="2"/>
</dbReference>
<sequence>MLDGKVDALLVETIFDTANSKTALYAIQELFENENYEPVPILISGTIVDKSGRTLSGQTSEAFVVSVSHSFPTCLGLNCALGAAEMRPFIERIGQMTDAAVICYPNAGLPNTFGEYDETPEDMALTLKCFADDGLINIVGGCCGTTPDHIRAIAQAVKNSKPRTFTERRFPDDMLLSGLEPMRIGKNTNFVNIGERCNVAGSKAFCRLIKENNYEKALAVAKLQVENGAQILDINMDEGMLDGVAAMTKFVNLLTSEPDVSRVPLCIDSSNFEVILAGLKCTQGKCIVNSISLKEGEEDFIQKAKTIRRFGAAVVVMAFDEEGQATEVDRKVEICTRSYNVLVNRVGFNPQDIIFDPNILTLGTGMDEHNNYGVNFIKATEIIKETLPGVRISGGVSNISFSFRGNELVREAMHSVFLYHAIKAGMDMAIVNAGNLPVYDDIEPRLRDLCEDLLWNKDPLATEKLLEFAQSCKKKEKKDEKEAEWRGNDVATRLSFGLVKGIDAFIVEDTEEARHLYPHPLNVIEGPLMNEANKSDSQASSNAGTVVLATVKGDVHDIGKNIVGVVLGCNNFRVIDLGVMCPANKILETALQEKADIIGLSGLITPSLDEMIHVAKEMERLGLQIPLLIGGATTSKQHTAVKIAPKYSQPVVHVLDASKSVLVCSALLDKINKENLMDEISEEYEEIREDHYENLREKKYLSLDKAREKRLRLDWENFNPVVPSILGTKLFKNYSLETLKQLIDWKPFFDVWQLRGKYPHRGYPKLFNDPTIGQEAKRVFADAEALLSKLIKNDTLVANGIVGFYPCNSKDDDILIYSPEKGINSEPIAVLHGLRQQAIKDQAGFGCKEISQKYKVELDDYNAIMVEALADRLAEAFAEELHLRVRKELWGYDCKEELEASDLHRIKYQGIRPAPGYPSQPDHTEKLTMWKLMNVDEETGISLTDSLAMFPAASVCGLYFHHPQSSYFAVGKITEDQVCDYASRKGESVSQTEKWLNINLAYEPSSQD</sequence>
<dbReference type="GO" id="GO:0046653">
    <property type="term" value="P:tetrahydrofolate metabolic process"/>
    <property type="evidence" value="ECO:0007669"/>
    <property type="project" value="TreeGrafter"/>
</dbReference>
<keyword evidence="3 4" id="KW-0170">Cobalt</keyword>
<dbReference type="InterPro" id="IPR000489">
    <property type="entry name" value="Pterin-binding_dom"/>
</dbReference>
<name>A0A8J2NH27_9HEXA</name>
<keyword evidence="4" id="KW-0028">Amino-acid biosynthesis</keyword>
<dbReference type="InterPro" id="IPR011822">
    <property type="entry name" value="MetH"/>
</dbReference>
<dbReference type="OrthoDB" id="261426at2759"/>